<proteinExistence type="predicted"/>
<sequence length="118" mass="11674">MGCGTGAAGRWVGPEPVTLWAASGASGRRAVSGRFGRRSGKSDDHSLTADGLPEGRAGGRAGWLVVGMGTTTGPTEGVGMNGTPLSGRAVLPTVAEPALMAARIGMDAVPASSATVKR</sequence>
<dbReference type="AlphaFoldDB" id="A0A3A9ZKW5"/>
<dbReference type="Proteomes" id="UP000279968">
    <property type="component" value="Unassembled WGS sequence"/>
</dbReference>
<feature type="region of interest" description="Disordered" evidence="1">
    <location>
        <begin position="31"/>
        <end position="61"/>
    </location>
</feature>
<comment type="caution">
    <text evidence="2">The sequence shown here is derived from an EMBL/GenBank/DDBJ whole genome shotgun (WGS) entry which is preliminary data.</text>
</comment>
<gene>
    <name evidence="2" type="ORF">D7193_32555</name>
</gene>
<evidence type="ECO:0000256" key="1">
    <source>
        <dbReference type="SAM" id="MobiDB-lite"/>
    </source>
</evidence>
<evidence type="ECO:0000313" key="3">
    <source>
        <dbReference type="Proteomes" id="UP000279968"/>
    </source>
</evidence>
<protein>
    <submittedName>
        <fullName evidence="2">Uncharacterized protein</fullName>
    </submittedName>
</protein>
<organism evidence="2 3">
    <name type="scientific">Micromonospora costi</name>
    <dbReference type="NCBI Taxonomy" id="1530042"/>
    <lineage>
        <taxon>Bacteria</taxon>
        <taxon>Bacillati</taxon>
        <taxon>Actinomycetota</taxon>
        <taxon>Actinomycetes</taxon>
        <taxon>Micromonosporales</taxon>
        <taxon>Micromonosporaceae</taxon>
        <taxon>Micromonospora</taxon>
    </lineage>
</organism>
<dbReference type="EMBL" id="RBAN01000013">
    <property type="protein sequence ID" value="RKN49003.1"/>
    <property type="molecule type" value="Genomic_DNA"/>
</dbReference>
<reference evidence="2 3" key="1">
    <citation type="journal article" date="2015" name="Int. J. Syst. Evol. Microbiol.">
        <title>Micromonospora costi sp. nov., isolated from a leaf of Costus speciosus.</title>
        <authorList>
            <person name="Thawai C."/>
        </authorList>
    </citation>
    <scope>NUCLEOTIDE SEQUENCE [LARGE SCALE GENOMIC DNA]</scope>
    <source>
        <strain evidence="2 3">CS1-12</strain>
    </source>
</reference>
<accession>A0A3A9ZKW5</accession>
<evidence type="ECO:0000313" key="2">
    <source>
        <dbReference type="EMBL" id="RKN49003.1"/>
    </source>
</evidence>
<keyword evidence="3" id="KW-1185">Reference proteome</keyword>
<name>A0A3A9ZKW5_9ACTN</name>